<evidence type="ECO:0000256" key="2">
    <source>
        <dbReference type="SAM" id="Phobius"/>
    </source>
</evidence>
<dbReference type="RefSeq" id="WP_166508700.1">
    <property type="nucleotide sequence ID" value="NZ_CP043026.1"/>
</dbReference>
<feature type="transmembrane region" description="Helical" evidence="2">
    <location>
        <begin position="547"/>
        <end position="567"/>
    </location>
</feature>
<proteinExistence type="predicted"/>
<keyword evidence="2" id="KW-1133">Transmembrane helix</keyword>
<evidence type="ECO:0000313" key="4">
    <source>
        <dbReference type="Proteomes" id="UP000323144"/>
    </source>
</evidence>
<feature type="transmembrane region" description="Helical" evidence="2">
    <location>
        <begin position="173"/>
        <end position="195"/>
    </location>
</feature>
<keyword evidence="1" id="KW-0175">Coiled coil</keyword>
<accession>A0A5B9Y5M9</accession>
<dbReference type="Proteomes" id="UP000323144">
    <property type="component" value="Chromosome"/>
</dbReference>
<protein>
    <submittedName>
        <fullName evidence="3">Uncharacterized protein</fullName>
    </submittedName>
</protein>
<gene>
    <name evidence="3" type="ORF">SCHIN_v1c11480</name>
</gene>
<dbReference type="KEGG" id="schi:SCHIN_v1c11480"/>
<feature type="transmembrane region" description="Helical" evidence="2">
    <location>
        <begin position="21"/>
        <end position="44"/>
    </location>
</feature>
<reference evidence="3 4" key="1">
    <citation type="submission" date="2019-08" db="EMBL/GenBank/DDBJ databases">
        <title>Complete genome sequence of Spiroplasma chinense CCH (DSM 19755).</title>
        <authorList>
            <person name="Shen H.-Y."/>
            <person name="Lin Y.-C."/>
            <person name="Chou L."/>
            <person name="Kuo C.-H."/>
        </authorList>
    </citation>
    <scope>NUCLEOTIDE SEQUENCE [LARGE SCALE GENOMIC DNA]</scope>
    <source>
        <strain evidence="3 4">CCH</strain>
    </source>
</reference>
<evidence type="ECO:0000313" key="3">
    <source>
        <dbReference type="EMBL" id="QEH62341.1"/>
    </source>
</evidence>
<dbReference type="EMBL" id="CP043026">
    <property type="protein sequence ID" value="QEH62341.1"/>
    <property type="molecule type" value="Genomic_DNA"/>
</dbReference>
<name>A0A5B9Y5M9_9MOLU</name>
<feature type="coiled-coil region" evidence="1">
    <location>
        <begin position="236"/>
        <end position="263"/>
    </location>
</feature>
<keyword evidence="2" id="KW-0472">Membrane</keyword>
<keyword evidence="2" id="KW-0812">Transmembrane</keyword>
<feature type="transmembrane region" description="Helical" evidence="2">
    <location>
        <begin position="145"/>
        <end position="166"/>
    </location>
</feature>
<sequence length="573" mass="66713">MRSFLVCTKYSAKTVLFSKPFWIANLVAFSFFTIFNTVANSLILKNNLTDFSFAQIHTVNYCMLWVHFGIIGIIFMYDFFWTQRTNGIKMMEIKSGLKPYQIFLAKIFVVTALIVTIILFYATYIVVLTSIYFSSNNNIVNTFTINLYSLLYLSLIVPSIALLLSVLNLKKAVLIVCSIIISLLALSPTLAEMFFSPVRLKAKNSNSGGSDFNLSGGANSIYFHYLYKKLKTDSSLEVIFNEIENITKNIDMMKETIHLENEEGLNDFQQNYYRKTIDYLKRIDFYKVGVDVEIIDFINKINFKLLPSAYKEIKYTKPNLTTVQEQLLNTKQSKRNQKNIGAYNYFNSHDVVKEVEEFANLFENNLDSNKKEWKKVNKKIVDTFKKDFYFKGTSWHINSMGLFFPIDWSIVNENSGILPKYNDPFELDLLIRDDWVDSVGKKKYQSALFKMMNQKSIMSKQNTPETYYATKPERMGIYLNPVMWFDVSRAFGFISLDFETVVLAQTHGLFNTYNFYKVDYEFVEDIESLIQEIKILSYNYTGPSRGVLYSITLFIPFLIIAGSYFIYRKNIYK</sequence>
<organism evidence="3 4">
    <name type="scientific">Spiroplasma chinense</name>
    <dbReference type="NCBI Taxonomy" id="216932"/>
    <lineage>
        <taxon>Bacteria</taxon>
        <taxon>Bacillati</taxon>
        <taxon>Mycoplasmatota</taxon>
        <taxon>Mollicutes</taxon>
        <taxon>Entomoplasmatales</taxon>
        <taxon>Spiroplasmataceae</taxon>
        <taxon>Spiroplasma</taxon>
    </lineage>
</organism>
<keyword evidence="4" id="KW-1185">Reference proteome</keyword>
<feature type="transmembrane region" description="Helical" evidence="2">
    <location>
        <begin position="64"/>
        <end position="82"/>
    </location>
</feature>
<dbReference type="AlphaFoldDB" id="A0A5B9Y5M9"/>
<feature type="transmembrane region" description="Helical" evidence="2">
    <location>
        <begin position="103"/>
        <end position="133"/>
    </location>
</feature>
<evidence type="ECO:0000256" key="1">
    <source>
        <dbReference type="SAM" id="Coils"/>
    </source>
</evidence>